<comment type="similarity">
    <text evidence="1">Belongs to the ribonucleoside diphosphate reductase small chain family.</text>
</comment>
<dbReference type="GO" id="GO:0003676">
    <property type="term" value="F:nucleic acid binding"/>
    <property type="evidence" value="ECO:0007669"/>
    <property type="project" value="InterPro"/>
</dbReference>
<dbReference type="Gene3D" id="3.40.1350.10">
    <property type="match status" value="1"/>
</dbReference>
<dbReference type="CDD" id="cd01049">
    <property type="entry name" value="RNRR2"/>
    <property type="match status" value="1"/>
</dbReference>
<dbReference type="GO" id="GO:0016491">
    <property type="term" value="F:oxidoreductase activity"/>
    <property type="evidence" value="ECO:0007669"/>
    <property type="project" value="InterPro"/>
</dbReference>
<proteinExistence type="inferred from homology"/>
<dbReference type="Proteomes" id="UP000054558">
    <property type="component" value="Unassembled WGS sequence"/>
</dbReference>
<dbReference type="InterPro" id="IPR011856">
    <property type="entry name" value="tRNA_endonuc-like_dom_sf"/>
</dbReference>
<gene>
    <name evidence="2" type="ORF">KFL_007280020</name>
</gene>
<dbReference type="Gene3D" id="1.10.620.20">
    <property type="entry name" value="Ribonucleotide Reductase, subunit A"/>
    <property type="match status" value="1"/>
</dbReference>
<sequence>MEPAPAEPILAASNARFTMFPVQYHELWKLYKEAVASFWTTEEVDLSDDLPHWEKLTSKERFFISRVLAFFAASDGIVLENLALRFFAEVQIPEARAFYSMQMAIETIHSEQYSLLIDAYVKDSQEKDEMFRAIDSIACVKRKADWATKWIECGRSFGERLVAFACVEGIHFLGSFCAIFWLKKRGLMPGLCFANELISRDEGLHTDFACQLYETLQEKLPAQTVRDIVTDVVKIEQAFISEALPSSLIGINAGLMSEYIEFVADRLCQQLGYEAIYGTANPFDFMDLQSLDGKANFFERKMDAAAITVARAANLATYGNNHNKEAQGLRPISRALQEDGRLKFHKSFEKALADFCVYMPGFPALGVQLKTTGVNWIQNRTDYEYYSFSQTGGYAGLLMIFVALHTQPRRIWLADGSRVTRMKVVIPVTLRRAVRCDEIREIKLATLADAIYTIYMAALSGSSNYVLRSPMDHEKPTERNALAEYNAFQRLQCSLPVLFMDPPAEYLSYDYIVDGRRWQLKLARYNRKSDYYSVGCHKQAGRVNGKCTQRQYEVGDFDFLCIQLPEAPKTLHCCYVIPQSILADHDLVGNATKSSGAVLVYPDRLVTARNAVHKQGVHWTETYRIDFARDPLAQLARITQGAYQRAGVSSQSFADMSNISDEEF</sequence>
<protein>
    <submittedName>
        <fullName evidence="2">Ribonucleotide reductase</fullName>
    </submittedName>
</protein>
<dbReference type="PANTHER" id="PTHR23409:SF18">
    <property type="entry name" value="RIBONUCLEOSIDE-DIPHOSPHATE REDUCTASE SUBUNIT M2"/>
    <property type="match status" value="1"/>
</dbReference>
<dbReference type="AlphaFoldDB" id="A0A1Y1IK64"/>
<evidence type="ECO:0000313" key="3">
    <source>
        <dbReference type="Proteomes" id="UP000054558"/>
    </source>
</evidence>
<keyword evidence="3" id="KW-1185">Reference proteome</keyword>
<dbReference type="SUPFAM" id="SSF47240">
    <property type="entry name" value="Ferritin-like"/>
    <property type="match status" value="1"/>
</dbReference>
<dbReference type="PANTHER" id="PTHR23409">
    <property type="entry name" value="RIBONUCLEOSIDE-DIPHOSPHATE REDUCTASE SMALL CHAIN"/>
    <property type="match status" value="1"/>
</dbReference>
<dbReference type="InterPro" id="IPR000358">
    <property type="entry name" value="RNR_small_fam"/>
</dbReference>
<dbReference type="InterPro" id="IPR012348">
    <property type="entry name" value="RNR-like"/>
</dbReference>
<dbReference type="Pfam" id="PF00268">
    <property type="entry name" value="Ribonuc_red_sm"/>
    <property type="match status" value="1"/>
</dbReference>
<organism evidence="2 3">
    <name type="scientific">Klebsormidium nitens</name>
    <name type="common">Green alga</name>
    <name type="synonym">Ulothrix nitens</name>
    <dbReference type="NCBI Taxonomy" id="105231"/>
    <lineage>
        <taxon>Eukaryota</taxon>
        <taxon>Viridiplantae</taxon>
        <taxon>Streptophyta</taxon>
        <taxon>Klebsormidiophyceae</taxon>
        <taxon>Klebsormidiales</taxon>
        <taxon>Klebsormidiaceae</taxon>
        <taxon>Klebsormidium</taxon>
    </lineage>
</organism>
<dbReference type="GO" id="GO:0009263">
    <property type="term" value="P:deoxyribonucleotide biosynthetic process"/>
    <property type="evidence" value="ECO:0007669"/>
    <property type="project" value="InterPro"/>
</dbReference>
<dbReference type="InterPro" id="IPR009078">
    <property type="entry name" value="Ferritin-like_SF"/>
</dbReference>
<dbReference type="OrthoDB" id="10248373at2759"/>
<reference evidence="2 3" key="1">
    <citation type="journal article" date="2014" name="Nat. Commun.">
        <title>Klebsormidium flaccidum genome reveals primary factors for plant terrestrial adaptation.</title>
        <authorList>
            <person name="Hori K."/>
            <person name="Maruyama F."/>
            <person name="Fujisawa T."/>
            <person name="Togashi T."/>
            <person name="Yamamoto N."/>
            <person name="Seo M."/>
            <person name="Sato S."/>
            <person name="Yamada T."/>
            <person name="Mori H."/>
            <person name="Tajima N."/>
            <person name="Moriyama T."/>
            <person name="Ikeuchi M."/>
            <person name="Watanabe M."/>
            <person name="Wada H."/>
            <person name="Kobayashi K."/>
            <person name="Saito M."/>
            <person name="Masuda T."/>
            <person name="Sasaki-Sekimoto Y."/>
            <person name="Mashiguchi K."/>
            <person name="Awai K."/>
            <person name="Shimojima M."/>
            <person name="Masuda S."/>
            <person name="Iwai M."/>
            <person name="Nobusawa T."/>
            <person name="Narise T."/>
            <person name="Kondo S."/>
            <person name="Saito H."/>
            <person name="Sato R."/>
            <person name="Murakawa M."/>
            <person name="Ihara Y."/>
            <person name="Oshima-Yamada Y."/>
            <person name="Ohtaka K."/>
            <person name="Satoh M."/>
            <person name="Sonobe K."/>
            <person name="Ishii M."/>
            <person name="Ohtani R."/>
            <person name="Kanamori-Sato M."/>
            <person name="Honoki R."/>
            <person name="Miyazaki D."/>
            <person name="Mochizuki H."/>
            <person name="Umetsu J."/>
            <person name="Higashi K."/>
            <person name="Shibata D."/>
            <person name="Kamiya Y."/>
            <person name="Sato N."/>
            <person name="Nakamura Y."/>
            <person name="Tabata S."/>
            <person name="Ida S."/>
            <person name="Kurokawa K."/>
            <person name="Ohta H."/>
        </authorList>
    </citation>
    <scope>NUCLEOTIDE SEQUENCE [LARGE SCALE GENOMIC DNA]</scope>
    <source>
        <strain evidence="2 3">NIES-2285</strain>
    </source>
</reference>
<evidence type="ECO:0000256" key="1">
    <source>
        <dbReference type="ARBA" id="ARBA00009303"/>
    </source>
</evidence>
<accession>A0A1Y1IK64</accession>
<name>A0A1Y1IK64_KLENI</name>
<dbReference type="InterPro" id="IPR033909">
    <property type="entry name" value="RNR_small"/>
</dbReference>
<evidence type="ECO:0000313" key="2">
    <source>
        <dbReference type="EMBL" id="GAQ91103.1"/>
    </source>
</evidence>
<dbReference type="EMBL" id="DF237677">
    <property type="protein sequence ID" value="GAQ91103.1"/>
    <property type="molecule type" value="Genomic_DNA"/>
</dbReference>
<dbReference type="STRING" id="105231.A0A1Y1IK64"/>